<dbReference type="InterPro" id="IPR043129">
    <property type="entry name" value="ATPase_NBD"/>
</dbReference>
<dbReference type="CDD" id="cd23763">
    <property type="entry name" value="ASKHA_ATPase_ROK"/>
    <property type="match status" value="1"/>
</dbReference>
<dbReference type="EMBL" id="CAEZSB010000009">
    <property type="protein sequence ID" value="CAB4530170.1"/>
    <property type="molecule type" value="Genomic_DNA"/>
</dbReference>
<gene>
    <name evidence="2" type="ORF">UFOPK1395_00185</name>
</gene>
<protein>
    <submittedName>
        <fullName evidence="2">Unannotated protein</fullName>
    </submittedName>
</protein>
<accession>A0A6J6AT96</accession>
<dbReference type="InterPro" id="IPR036388">
    <property type="entry name" value="WH-like_DNA-bd_sf"/>
</dbReference>
<dbReference type="InterPro" id="IPR005471">
    <property type="entry name" value="Tscrpt_reg_IclR_N"/>
</dbReference>
<dbReference type="InterPro" id="IPR000600">
    <property type="entry name" value="ROK"/>
</dbReference>
<dbReference type="Pfam" id="PF09339">
    <property type="entry name" value="HTH_IclR"/>
    <property type="match status" value="1"/>
</dbReference>
<dbReference type="AlphaFoldDB" id="A0A6J6AT96"/>
<dbReference type="SUPFAM" id="SSF53067">
    <property type="entry name" value="Actin-like ATPase domain"/>
    <property type="match status" value="1"/>
</dbReference>
<dbReference type="Gene3D" id="1.10.10.10">
    <property type="entry name" value="Winged helix-like DNA-binding domain superfamily/Winged helix DNA-binding domain"/>
    <property type="match status" value="1"/>
</dbReference>
<dbReference type="InterPro" id="IPR036390">
    <property type="entry name" value="WH_DNA-bd_sf"/>
</dbReference>
<dbReference type="SUPFAM" id="SSF46785">
    <property type="entry name" value="Winged helix' DNA-binding domain"/>
    <property type="match status" value="1"/>
</dbReference>
<feature type="domain" description="HTH iclR-type" evidence="1">
    <location>
        <begin position="25"/>
        <end position="64"/>
    </location>
</feature>
<dbReference type="PANTHER" id="PTHR18964">
    <property type="entry name" value="ROK (REPRESSOR, ORF, KINASE) FAMILY"/>
    <property type="match status" value="1"/>
</dbReference>
<dbReference type="GO" id="GO:0003677">
    <property type="term" value="F:DNA binding"/>
    <property type="evidence" value="ECO:0007669"/>
    <property type="project" value="InterPro"/>
</dbReference>
<evidence type="ECO:0000313" key="2">
    <source>
        <dbReference type="EMBL" id="CAB4530170.1"/>
    </source>
</evidence>
<proteinExistence type="predicted"/>
<sequence>MKEAAVGIPAIPSLMREINERRVIDTLRSNGALHAAEIARLIGLSKPTTADILRGLIECNLIREVEPGEEDSKRARFVYEAISDIKVSLAIDIGTRYVRAAVGDLNLVKRAEVSVPVISLKLSDLTKVMHKAVDQALKESRFKLKDVAAITVGTPGVVDQNTGIVSIAGNIHALDGVNLADLVKKEFGIYPIVENDINLVTVGEQSTGHGVGIENFAVLSVGSGLGSGIVLNGKLHRGHRGAAGEIFYVPFGDPLDTHRSATNPSSDRIATIARELSKKYKKSTLVEPYLTIDILKAAKDGDALGRAVIAQEAERIALYVAAMSAIVDVELVVLSGGIGRQADFFITPIRTLVNQILPFPPKIEVSQLGESGILIGALRLATAQACDVVFTKQTSFPSLSKTGSK</sequence>
<organism evidence="2">
    <name type="scientific">freshwater metagenome</name>
    <dbReference type="NCBI Taxonomy" id="449393"/>
    <lineage>
        <taxon>unclassified sequences</taxon>
        <taxon>metagenomes</taxon>
        <taxon>ecological metagenomes</taxon>
    </lineage>
</organism>
<dbReference type="Gene3D" id="3.30.420.40">
    <property type="match status" value="2"/>
</dbReference>
<dbReference type="PANTHER" id="PTHR18964:SF149">
    <property type="entry name" value="BIFUNCTIONAL UDP-N-ACETYLGLUCOSAMINE 2-EPIMERASE_N-ACETYLMANNOSAMINE KINASE"/>
    <property type="match status" value="1"/>
</dbReference>
<dbReference type="Pfam" id="PF00480">
    <property type="entry name" value="ROK"/>
    <property type="match status" value="1"/>
</dbReference>
<dbReference type="GO" id="GO:0006355">
    <property type="term" value="P:regulation of DNA-templated transcription"/>
    <property type="evidence" value="ECO:0007669"/>
    <property type="project" value="InterPro"/>
</dbReference>
<reference evidence="2" key="1">
    <citation type="submission" date="2020-05" db="EMBL/GenBank/DDBJ databases">
        <authorList>
            <person name="Chiriac C."/>
            <person name="Salcher M."/>
            <person name="Ghai R."/>
            <person name="Kavagutti S V."/>
        </authorList>
    </citation>
    <scope>NUCLEOTIDE SEQUENCE</scope>
</reference>
<evidence type="ECO:0000259" key="1">
    <source>
        <dbReference type="Pfam" id="PF09339"/>
    </source>
</evidence>
<name>A0A6J6AT96_9ZZZZ</name>